<reference evidence="1" key="1">
    <citation type="submission" date="2015-10" db="EMBL/GenBank/DDBJ databases">
        <authorList>
            <person name="Gilbert D.G."/>
        </authorList>
    </citation>
    <scope>NUCLEOTIDE SEQUENCE</scope>
    <source>
        <strain evidence="1">Phyl III-seqv23</strain>
    </source>
</reference>
<dbReference type="AlphaFoldDB" id="A0A0S4WM84"/>
<evidence type="ECO:0000313" key="1">
    <source>
        <dbReference type="EMBL" id="CUV47940.1"/>
    </source>
</evidence>
<name>A0A0S4WM84_RALSL</name>
<sequence length="59" mass="6806">MVTRLLLLWLPEVERTLMGQNHPSNARELVRKRDDNLVSVYPLCLHAAYPDTEMVFGPV</sequence>
<accession>A0A0S4WM84</accession>
<organism evidence="1">
    <name type="scientific">Ralstonia solanacearum</name>
    <name type="common">Pseudomonas solanacearum</name>
    <dbReference type="NCBI Taxonomy" id="305"/>
    <lineage>
        <taxon>Bacteria</taxon>
        <taxon>Pseudomonadati</taxon>
        <taxon>Pseudomonadota</taxon>
        <taxon>Betaproteobacteria</taxon>
        <taxon>Burkholderiales</taxon>
        <taxon>Burkholderiaceae</taxon>
        <taxon>Ralstonia</taxon>
        <taxon>Ralstonia solanacearum species complex</taxon>
    </lineage>
</organism>
<proteinExistence type="predicted"/>
<protein>
    <submittedName>
        <fullName evidence="1">Uncharacterized protein</fullName>
    </submittedName>
</protein>
<dbReference type="EMBL" id="LN899827">
    <property type="protein sequence ID" value="CUV47940.1"/>
    <property type="molecule type" value="Genomic_DNA"/>
</dbReference>
<gene>
    <name evidence="1" type="ORF">TO10_v1_1250005</name>
</gene>